<gene>
    <name evidence="1" type="ORF">DYBT9275_03731</name>
</gene>
<comment type="caution">
    <text evidence="1">The sequence shown here is derived from an EMBL/GenBank/DDBJ whole genome shotgun (WGS) entry which is preliminary data.</text>
</comment>
<dbReference type="Proteomes" id="UP000680038">
    <property type="component" value="Unassembled WGS sequence"/>
</dbReference>
<accession>A0A916ND56</accession>
<sequence length="45" mass="5246">MRRKVLELLIKDSHELVKTSSASLLRQFLESDPESEMNPHHSVQE</sequence>
<name>A0A916ND56_9BACT</name>
<evidence type="ECO:0000313" key="1">
    <source>
        <dbReference type="EMBL" id="CAG5006103.1"/>
    </source>
</evidence>
<dbReference type="EMBL" id="CAJRAF010000002">
    <property type="protein sequence ID" value="CAG5006103.1"/>
    <property type="molecule type" value="Genomic_DNA"/>
</dbReference>
<dbReference type="AlphaFoldDB" id="A0A916ND56"/>
<protein>
    <submittedName>
        <fullName evidence="1">Uncharacterized protein</fullName>
    </submittedName>
</protein>
<organism evidence="1 2">
    <name type="scientific">Dyadobacter helix</name>
    <dbReference type="NCBI Taxonomy" id="2822344"/>
    <lineage>
        <taxon>Bacteria</taxon>
        <taxon>Pseudomonadati</taxon>
        <taxon>Bacteroidota</taxon>
        <taxon>Cytophagia</taxon>
        <taxon>Cytophagales</taxon>
        <taxon>Spirosomataceae</taxon>
        <taxon>Dyadobacter</taxon>
    </lineage>
</organism>
<reference evidence="1" key="1">
    <citation type="submission" date="2021-04" db="EMBL/GenBank/DDBJ databases">
        <authorList>
            <person name="Rodrigo-Torres L."/>
            <person name="Arahal R. D."/>
            <person name="Lucena T."/>
        </authorList>
    </citation>
    <scope>NUCLEOTIDE SEQUENCE</scope>
    <source>
        <strain evidence="1">CECT 9275</strain>
    </source>
</reference>
<evidence type="ECO:0000313" key="2">
    <source>
        <dbReference type="Proteomes" id="UP000680038"/>
    </source>
</evidence>
<keyword evidence="2" id="KW-1185">Reference proteome</keyword>
<proteinExistence type="predicted"/>